<protein>
    <recommendedName>
        <fullName evidence="4">DUF72 domain-containing protein</fullName>
    </recommendedName>
</protein>
<dbReference type="SUPFAM" id="SSF117396">
    <property type="entry name" value="TM1631-like"/>
    <property type="match status" value="1"/>
</dbReference>
<dbReference type="AlphaFoldDB" id="H6RRK6"/>
<organism evidence="2 3">
    <name type="scientific">Blastococcus saxobsidens (strain DD2)</name>
    <dbReference type="NCBI Taxonomy" id="1146883"/>
    <lineage>
        <taxon>Bacteria</taxon>
        <taxon>Bacillati</taxon>
        <taxon>Actinomycetota</taxon>
        <taxon>Actinomycetes</taxon>
        <taxon>Geodermatophilales</taxon>
        <taxon>Geodermatophilaceae</taxon>
        <taxon>Blastococcus</taxon>
    </lineage>
</organism>
<gene>
    <name evidence="2" type="ordered locus">BLASA_0694</name>
</gene>
<dbReference type="EMBL" id="FO117623">
    <property type="protein sequence ID" value="CCG01649.1"/>
    <property type="molecule type" value="Genomic_DNA"/>
</dbReference>
<dbReference type="KEGG" id="bsd:BLASA_0694"/>
<feature type="compositionally biased region" description="Basic and acidic residues" evidence="1">
    <location>
        <begin position="98"/>
        <end position="116"/>
    </location>
</feature>
<dbReference type="InterPro" id="IPR036520">
    <property type="entry name" value="UPF0759_sf"/>
</dbReference>
<name>H6RRK6_BLASD</name>
<dbReference type="eggNOG" id="COG1801">
    <property type="taxonomic scope" value="Bacteria"/>
</dbReference>
<feature type="region of interest" description="Disordered" evidence="1">
    <location>
        <begin position="30"/>
        <end position="71"/>
    </location>
</feature>
<dbReference type="Gene3D" id="3.20.20.410">
    <property type="entry name" value="Protein of unknown function UPF0759"/>
    <property type="match status" value="1"/>
</dbReference>
<proteinExistence type="predicted"/>
<sequence length="128" mass="14420">MRHYVQLFATVESTNAFYRLPERETFEKWRERHTGGPLGGQGQPVPRPHQRAAEAGGQVDGRSAPPGWPRSWTRSCCSCADAEGRSQPAVRLFHPVPGRHEDGRRAPPRELVKRPDPPLLERYGVTLC</sequence>
<dbReference type="HOGENOM" id="CLU_1955366_0_0_11"/>
<reference evidence="3" key="2">
    <citation type="submission" date="2012-02" db="EMBL/GenBank/DDBJ databases">
        <title>Complete genome sequence of Blastococcus saxobsidens strain DD2.</title>
        <authorList>
            <person name="Genoscope."/>
        </authorList>
    </citation>
    <scope>NUCLEOTIDE SEQUENCE [LARGE SCALE GENOMIC DNA]</scope>
    <source>
        <strain evidence="3">DD2</strain>
    </source>
</reference>
<evidence type="ECO:0008006" key="4">
    <source>
        <dbReference type="Google" id="ProtNLM"/>
    </source>
</evidence>
<evidence type="ECO:0000313" key="3">
    <source>
        <dbReference type="Proteomes" id="UP000007517"/>
    </source>
</evidence>
<dbReference type="RefSeq" id="WP_014374561.1">
    <property type="nucleotide sequence ID" value="NC_016943.1"/>
</dbReference>
<dbReference type="Pfam" id="PF01904">
    <property type="entry name" value="DUF72"/>
    <property type="match status" value="1"/>
</dbReference>
<evidence type="ECO:0000256" key="1">
    <source>
        <dbReference type="SAM" id="MobiDB-lite"/>
    </source>
</evidence>
<dbReference type="InterPro" id="IPR002763">
    <property type="entry name" value="DUF72"/>
</dbReference>
<evidence type="ECO:0000313" key="2">
    <source>
        <dbReference type="EMBL" id="CCG01649.1"/>
    </source>
</evidence>
<accession>H6RRK6</accession>
<reference evidence="2 3" key="1">
    <citation type="journal article" date="2012" name="J. Bacteriol.">
        <title>Genome Sequence of Blastococcus saxobsidens DD2, a Stone-Inhabiting Bacterium.</title>
        <authorList>
            <person name="Chouaia B."/>
            <person name="Crotti E."/>
            <person name="Brusetti L."/>
            <person name="Daffonchio D."/>
            <person name="Essoussi I."/>
            <person name="Nouioui I."/>
            <person name="Sbissi I."/>
            <person name="Ghodhbane-Gtari F."/>
            <person name="Gtari M."/>
            <person name="Vacherie B."/>
            <person name="Barbe V."/>
            <person name="Medigue C."/>
            <person name="Gury J."/>
            <person name="Pujic P."/>
            <person name="Normand P."/>
        </authorList>
    </citation>
    <scope>NUCLEOTIDE SEQUENCE [LARGE SCALE GENOMIC DNA]</scope>
    <source>
        <strain evidence="2 3">DD2</strain>
    </source>
</reference>
<keyword evidence="3" id="KW-1185">Reference proteome</keyword>
<feature type="region of interest" description="Disordered" evidence="1">
    <location>
        <begin position="93"/>
        <end position="117"/>
    </location>
</feature>
<dbReference type="Proteomes" id="UP000007517">
    <property type="component" value="Chromosome"/>
</dbReference>